<keyword evidence="4" id="KW-1185">Reference proteome</keyword>
<dbReference type="RefSeq" id="WP_344204282.1">
    <property type="nucleotide sequence ID" value="NZ_BAAAME010000011.1"/>
</dbReference>
<dbReference type="InterPro" id="IPR012340">
    <property type="entry name" value="NA-bd_OB-fold"/>
</dbReference>
<dbReference type="Pfam" id="PF00436">
    <property type="entry name" value="SSB"/>
    <property type="match status" value="1"/>
</dbReference>
<dbReference type="Gene3D" id="2.40.50.140">
    <property type="entry name" value="Nucleic acid-binding proteins"/>
    <property type="match status" value="1"/>
</dbReference>
<evidence type="ECO:0000256" key="2">
    <source>
        <dbReference type="PIRNR" id="PIRNR002070"/>
    </source>
</evidence>
<evidence type="ECO:0000313" key="4">
    <source>
        <dbReference type="Proteomes" id="UP001501057"/>
    </source>
</evidence>
<keyword evidence="1 2" id="KW-0238">DNA-binding</keyword>
<organism evidence="3 4">
    <name type="scientific">Aeromicrobium alkaliterrae</name>
    <dbReference type="NCBI Taxonomy" id="302168"/>
    <lineage>
        <taxon>Bacteria</taxon>
        <taxon>Bacillati</taxon>
        <taxon>Actinomycetota</taxon>
        <taxon>Actinomycetes</taxon>
        <taxon>Propionibacteriales</taxon>
        <taxon>Nocardioidaceae</taxon>
        <taxon>Aeromicrobium</taxon>
    </lineage>
</organism>
<dbReference type="EMBL" id="BAAAME010000011">
    <property type="protein sequence ID" value="GAA1753690.1"/>
    <property type="molecule type" value="Genomic_DNA"/>
</dbReference>
<name>A0ABP4WMS5_9ACTN</name>
<protein>
    <recommendedName>
        <fullName evidence="2">Single-stranded DNA-binding protein</fullName>
    </recommendedName>
</protein>
<dbReference type="PROSITE" id="PS50935">
    <property type="entry name" value="SSB"/>
    <property type="match status" value="1"/>
</dbReference>
<gene>
    <name evidence="3" type="ORF">GCM10009710_36570</name>
</gene>
<reference evidence="4" key="1">
    <citation type="journal article" date="2019" name="Int. J. Syst. Evol. Microbiol.">
        <title>The Global Catalogue of Microorganisms (GCM) 10K type strain sequencing project: providing services to taxonomists for standard genome sequencing and annotation.</title>
        <authorList>
            <consortium name="The Broad Institute Genomics Platform"/>
            <consortium name="The Broad Institute Genome Sequencing Center for Infectious Disease"/>
            <person name="Wu L."/>
            <person name="Ma J."/>
        </authorList>
    </citation>
    <scope>NUCLEOTIDE SEQUENCE [LARGE SCALE GENOMIC DNA]</scope>
    <source>
        <strain evidence="4">JCM 13518</strain>
    </source>
</reference>
<dbReference type="PIRSF" id="PIRSF002070">
    <property type="entry name" value="SSB"/>
    <property type="match status" value="1"/>
</dbReference>
<accession>A0ABP4WMS5</accession>
<dbReference type="InterPro" id="IPR011344">
    <property type="entry name" value="ssDNA-bd"/>
</dbReference>
<dbReference type="InterPro" id="IPR000424">
    <property type="entry name" value="Primosome_PriB/ssb"/>
</dbReference>
<dbReference type="SUPFAM" id="SSF50249">
    <property type="entry name" value="Nucleic acid-binding proteins"/>
    <property type="match status" value="1"/>
</dbReference>
<proteinExistence type="predicted"/>
<comment type="caution">
    <text evidence="3">The sequence shown here is derived from an EMBL/GenBank/DDBJ whole genome shotgun (WGS) entry which is preliminary data.</text>
</comment>
<dbReference type="Proteomes" id="UP001501057">
    <property type="component" value="Unassembled WGS sequence"/>
</dbReference>
<sequence>MFTSTITIEGRLAQDPTALEALTEFVVLTNRRGRDDAGEWENTDTTRYTVKAFRTLGSAAADLEKGDKVVIVGSIVTETWEDRDSGQNRYKSVILADAIGRSI</sequence>
<evidence type="ECO:0000313" key="3">
    <source>
        <dbReference type="EMBL" id="GAA1753690.1"/>
    </source>
</evidence>
<dbReference type="CDD" id="cd04496">
    <property type="entry name" value="SSB_OBF"/>
    <property type="match status" value="1"/>
</dbReference>
<evidence type="ECO:0000256" key="1">
    <source>
        <dbReference type="ARBA" id="ARBA00023125"/>
    </source>
</evidence>